<dbReference type="AlphaFoldDB" id="A0A0G1WZM8"/>
<keyword evidence="1" id="KW-0812">Transmembrane</keyword>
<evidence type="ECO:0000313" key="2">
    <source>
        <dbReference type="EMBL" id="KKU87645.1"/>
    </source>
</evidence>
<reference evidence="2 3" key="1">
    <citation type="journal article" date="2015" name="Nature">
        <title>rRNA introns, odd ribosomes, and small enigmatic genomes across a large radiation of phyla.</title>
        <authorList>
            <person name="Brown C.T."/>
            <person name="Hug L.A."/>
            <person name="Thomas B.C."/>
            <person name="Sharon I."/>
            <person name="Castelle C.J."/>
            <person name="Singh A."/>
            <person name="Wilkins M.J."/>
            <person name="Williams K.H."/>
            <person name="Banfield J.F."/>
        </authorList>
    </citation>
    <scope>NUCLEOTIDE SEQUENCE [LARGE SCALE GENOMIC DNA]</scope>
</reference>
<keyword evidence="1" id="KW-0472">Membrane</keyword>
<dbReference type="EMBL" id="LCOZ01000012">
    <property type="protein sequence ID" value="KKU87645.1"/>
    <property type="molecule type" value="Genomic_DNA"/>
</dbReference>
<dbReference type="Proteomes" id="UP000034772">
    <property type="component" value="Unassembled WGS sequence"/>
</dbReference>
<comment type="caution">
    <text evidence="2">The sequence shown here is derived from an EMBL/GenBank/DDBJ whole genome shotgun (WGS) entry which is preliminary data.</text>
</comment>
<proteinExistence type="predicted"/>
<evidence type="ECO:0000256" key="1">
    <source>
        <dbReference type="SAM" id="Phobius"/>
    </source>
</evidence>
<feature type="transmembrane region" description="Helical" evidence="1">
    <location>
        <begin position="16"/>
        <end position="35"/>
    </location>
</feature>
<accession>A0A0G1WZM8</accession>
<evidence type="ECO:0000313" key="3">
    <source>
        <dbReference type="Proteomes" id="UP000034772"/>
    </source>
</evidence>
<sequence>MKKIIKEILTNKRVRNSSVLMSLIATVMSVGAPWFDR</sequence>
<organism evidence="2 3">
    <name type="scientific">Candidatus Beckwithbacteria bacterium GW2011_GWC2_47_9</name>
    <dbReference type="NCBI Taxonomy" id="1618373"/>
    <lineage>
        <taxon>Bacteria</taxon>
        <taxon>Candidatus Beckwithiibacteriota</taxon>
    </lineage>
</organism>
<protein>
    <submittedName>
        <fullName evidence="2">Uncharacterized protein</fullName>
    </submittedName>
</protein>
<name>A0A0G1WZM8_9BACT</name>
<gene>
    <name evidence="2" type="ORF">UY17_C0012G0004</name>
</gene>
<keyword evidence="1" id="KW-1133">Transmembrane helix</keyword>